<dbReference type="EMBL" id="RKQK01000002">
    <property type="protein sequence ID" value="RPE66959.1"/>
    <property type="molecule type" value="Genomic_DNA"/>
</dbReference>
<dbReference type="PROSITE" id="PS51257">
    <property type="entry name" value="PROKAR_LIPOPROTEIN"/>
    <property type="match status" value="1"/>
</dbReference>
<evidence type="ECO:0000313" key="1">
    <source>
        <dbReference type="EMBL" id="RPE66959.1"/>
    </source>
</evidence>
<sequence length="93" mass="9901">MKTRAWILGGSALMLAACTQGYVSDPETGFLKEVPEDVRALAAPNQDLASVRIDPVDGCYVYRHVGPVETTFLPLRTANDAPICSRAPDAAPA</sequence>
<evidence type="ECO:0008006" key="3">
    <source>
        <dbReference type="Google" id="ProtNLM"/>
    </source>
</evidence>
<dbReference type="Proteomes" id="UP000269689">
    <property type="component" value="Unassembled WGS sequence"/>
</dbReference>
<gene>
    <name evidence="1" type="ORF">EDD53_1358</name>
</gene>
<evidence type="ECO:0000313" key="2">
    <source>
        <dbReference type="Proteomes" id="UP000269689"/>
    </source>
</evidence>
<accession>A0A3N4UI97</accession>
<reference evidence="1 2" key="1">
    <citation type="submission" date="2018-11" db="EMBL/GenBank/DDBJ databases">
        <title>Genomic Encyclopedia of Type Strains, Phase IV (KMG-IV): sequencing the most valuable type-strain genomes for metagenomic binning, comparative biology and taxonomic classification.</title>
        <authorList>
            <person name="Goeker M."/>
        </authorList>
    </citation>
    <scope>NUCLEOTIDE SEQUENCE [LARGE SCALE GENOMIC DNA]</scope>
    <source>
        <strain evidence="1 2">DSM 104731</strain>
    </source>
</reference>
<dbReference type="OrthoDB" id="7659063at2"/>
<comment type="caution">
    <text evidence="1">The sequence shown here is derived from an EMBL/GenBank/DDBJ whole genome shotgun (WGS) entry which is preliminary data.</text>
</comment>
<keyword evidence="2" id="KW-1185">Reference proteome</keyword>
<organism evidence="1 2">
    <name type="scientific">Pacificibacter maritimus</name>
    <dbReference type="NCBI Taxonomy" id="762213"/>
    <lineage>
        <taxon>Bacteria</taxon>
        <taxon>Pseudomonadati</taxon>
        <taxon>Pseudomonadota</taxon>
        <taxon>Alphaproteobacteria</taxon>
        <taxon>Rhodobacterales</taxon>
        <taxon>Roseobacteraceae</taxon>
        <taxon>Pacificibacter</taxon>
    </lineage>
</organism>
<dbReference type="RefSeq" id="WP_123792437.1">
    <property type="nucleotide sequence ID" value="NZ_RKQK01000002.1"/>
</dbReference>
<proteinExistence type="predicted"/>
<protein>
    <recommendedName>
        <fullName evidence="3">Lipoprotein</fullName>
    </recommendedName>
</protein>
<dbReference type="AlphaFoldDB" id="A0A3N4UI97"/>
<name>A0A3N4UI97_9RHOB</name>